<dbReference type="Proteomes" id="UP000464718">
    <property type="component" value="Chromosome i"/>
</dbReference>
<dbReference type="GO" id="GO:0003700">
    <property type="term" value="F:DNA-binding transcription factor activity"/>
    <property type="evidence" value="ECO:0007669"/>
    <property type="project" value="TreeGrafter"/>
</dbReference>
<keyword evidence="1" id="KW-0805">Transcription regulation</keyword>
<dbReference type="EMBL" id="CP034298">
    <property type="protein sequence ID" value="QHH07900.1"/>
    <property type="molecule type" value="Genomic_DNA"/>
</dbReference>
<dbReference type="PROSITE" id="PS00356">
    <property type="entry name" value="HTH_LACI_1"/>
    <property type="match status" value="1"/>
</dbReference>
<accession>A0A2S1MDR5</accession>
<dbReference type="InterPro" id="IPR001761">
    <property type="entry name" value="Peripla_BP/Lac1_sug-bd_dom"/>
</dbReference>
<evidence type="ECO:0000313" key="5">
    <source>
        <dbReference type="EMBL" id="HAS6677911.1"/>
    </source>
</evidence>
<sequence length="369" mass="40680">MILLWILCLAFGGLSASCVFVIMLHVTLLINHIFMAQQNKKTRTTLQDVADQVGVTKMTVSRYMRNPESVAEKTRVKIAAAIEEMGYIENRAPAMLSKSSSKAIGILLPSLSNQIFASFVQGIETVTKANGYETLLAHFSYDELEEERKIASLLSYQVDGLILTESHHTPRTLQMIKNAGVPVVETMELPPQPIDMAVGLDHEDASYNAVKRMLDAGKRTIVYFGARLDTRTKLRMQGYDRAMNEAGLEPKHVLTGVHSSFSLAHDLLERALETYPTLDGVFCTNDDIAIGTMLSAQQRGIQVPQQLAVVGYNALDIGQTISPKLTSVDTPRFQIGVKSAELLIARLKGEAQEEKVFDMGYQITSGESV</sequence>
<evidence type="ECO:0000313" key="9">
    <source>
        <dbReference type="Proteomes" id="UP000464718"/>
    </source>
</evidence>
<dbReference type="PANTHER" id="PTHR30146:SF2">
    <property type="entry name" value="HTH-TYPE TRANSCRIPTIONAL REGULATOR GNTR"/>
    <property type="match status" value="1"/>
</dbReference>
<dbReference type="SMART" id="SM00354">
    <property type="entry name" value="HTH_LACI"/>
    <property type="match status" value="1"/>
</dbReference>
<dbReference type="Proteomes" id="UP000321504">
    <property type="component" value="Unassembled WGS sequence"/>
</dbReference>
<keyword evidence="2 6" id="KW-0238">DNA-binding</keyword>
<evidence type="ECO:0000256" key="3">
    <source>
        <dbReference type="ARBA" id="ARBA00023163"/>
    </source>
</evidence>
<protein>
    <submittedName>
        <fullName evidence="6">LacI family DNA-binding transcriptional regulator</fullName>
    </submittedName>
    <submittedName>
        <fullName evidence="5">Substrate-binding domain-containing protein</fullName>
    </submittedName>
</protein>
<dbReference type="SUPFAM" id="SSF47413">
    <property type="entry name" value="lambda repressor-like DNA-binding domains"/>
    <property type="match status" value="1"/>
</dbReference>
<proteinExistence type="predicted"/>
<dbReference type="Gene3D" id="3.40.50.2300">
    <property type="match status" value="2"/>
</dbReference>
<dbReference type="GO" id="GO:0000976">
    <property type="term" value="F:transcription cis-regulatory region binding"/>
    <property type="evidence" value="ECO:0007669"/>
    <property type="project" value="TreeGrafter"/>
</dbReference>
<dbReference type="Proteomes" id="UP000856022">
    <property type="component" value="Unassembled WGS sequence"/>
</dbReference>
<keyword evidence="3" id="KW-0804">Transcription</keyword>
<reference evidence="5" key="1">
    <citation type="journal article" date="2018" name="Genome Biol.">
        <title>SKESA: strategic k-mer extension for scrupulous assemblies.</title>
        <authorList>
            <person name="Souvorov A."/>
            <person name="Agarwala R."/>
            <person name="Lipman D.J."/>
        </authorList>
    </citation>
    <scope>NUCLEOTIDE SEQUENCE</scope>
    <source>
        <strain evidence="5">1930</strain>
    </source>
</reference>
<dbReference type="Gene3D" id="1.10.260.40">
    <property type="entry name" value="lambda repressor-like DNA-binding domains"/>
    <property type="match status" value="1"/>
</dbReference>
<dbReference type="AlphaFoldDB" id="A0A2S1MDR5"/>
<dbReference type="EMBL" id="VRMQ01000005">
    <property type="protein sequence ID" value="TXN14518.1"/>
    <property type="molecule type" value="Genomic_DNA"/>
</dbReference>
<dbReference type="InterPro" id="IPR010982">
    <property type="entry name" value="Lambda_DNA-bd_dom_sf"/>
</dbReference>
<organism evidence="5">
    <name type="scientific">Vibrio parahaemolyticus</name>
    <dbReference type="NCBI Taxonomy" id="670"/>
    <lineage>
        <taxon>Bacteria</taxon>
        <taxon>Pseudomonadati</taxon>
        <taxon>Pseudomonadota</taxon>
        <taxon>Gammaproteobacteria</taxon>
        <taxon>Vibrionales</taxon>
        <taxon>Vibrionaceae</taxon>
        <taxon>Vibrio</taxon>
    </lineage>
</organism>
<reference evidence="7 8" key="3">
    <citation type="submission" date="2019-08" db="EMBL/GenBank/DDBJ databases">
        <title>Emerging of two pre-pandemic pathogenic O4:KUT lineages of Vibrio parahaemolyticus in coastal eastern China.</title>
        <authorList>
            <person name="Yu H."/>
        </authorList>
    </citation>
    <scope>NUCLEOTIDE SEQUENCE [LARGE SCALE GENOMIC DNA]</scope>
    <source>
        <strain evidence="7 8">HZ17-383</strain>
    </source>
</reference>
<dbReference type="EMBL" id="DACQKT010000005">
    <property type="protein sequence ID" value="HAS6677911.1"/>
    <property type="molecule type" value="Genomic_DNA"/>
</dbReference>
<evidence type="ECO:0000313" key="8">
    <source>
        <dbReference type="Proteomes" id="UP000321504"/>
    </source>
</evidence>
<dbReference type="Pfam" id="PF00356">
    <property type="entry name" value="LacI"/>
    <property type="match status" value="1"/>
</dbReference>
<feature type="domain" description="HTH lacI-type" evidence="4">
    <location>
        <begin position="44"/>
        <end position="98"/>
    </location>
</feature>
<gene>
    <name evidence="6" type="ORF">EHC69_00305</name>
    <name evidence="7" type="ORF">FVP01_18975</name>
    <name evidence="5" type="ORF">I7278_13910</name>
</gene>
<dbReference type="CDD" id="cd01392">
    <property type="entry name" value="HTH_LacI"/>
    <property type="match status" value="1"/>
</dbReference>
<dbReference type="Pfam" id="PF00532">
    <property type="entry name" value="Peripla_BP_1"/>
    <property type="match status" value="1"/>
</dbReference>
<dbReference type="CDD" id="cd01575">
    <property type="entry name" value="PBP1_GntR"/>
    <property type="match status" value="1"/>
</dbReference>
<dbReference type="InterPro" id="IPR000843">
    <property type="entry name" value="HTH_LacI"/>
</dbReference>
<evidence type="ECO:0000256" key="2">
    <source>
        <dbReference type="ARBA" id="ARBA00023125"/>
    </source>
</evidence>
<dbReference type="SUPFAM" id="SSF53822">
    <property type="entry name" value="Periplasmic binding protein-like I"/>
    <property type="match status" value="1"/>
</dbReference>
<evidence type="ECO:0000313" key="7">
    <source>
        <dbReference type="EMBL" id="TXN14518.1"/>
    </source>
</evidence>
<reference evidence="6 9" key="2">
    <citation type="submission" date="2018-12" db="EMBL/GenBank/DDBJ databases">
        <title>Genomic insights into the evolutionary origins and pathogenicity of five Vibrio parahaemolyticus strains isolated from the shrimp with acute hepatopancreatic necrosis disease (AHPND).</title>
        <authorList>
            <person name="Yang Q."/>
            <person name="Dong X."/>
            <person name="Xie G."/>
            <person name="Fu S."/>
            <person name="Zou P."/>
            <person name="Sun J."/>
            <person name="Wang Y."/>
            <person name="Huang J."/>
        </authorList>
    </citation>
    <scope>NUCLEOTIDE SEQUENCE [LARGE SCALE GENOMIC DNA]</scope>
    <source>
        <strain evidence="6 9">20160303005-1</strain>
    </source>
</reference>
<dbReference type="InterPro" id="IPR028082">
    <property type="entry name" value="Peripla_BP_I"/>
</dbReference>
<evidence type="ECO:0000313" key="6">
    <source>
        <dbReference type="EMBL" id="QHH07900.1"/>
    </source>
</evidence>
<dbReference type="PROSITE" id="PS50932">
    <property type="entry name" value="HTH_LACI_2"/>
    <property type="match status" value="1"/>
</dbReference>
<dbReference type="PANTHER" id="PTHR30146">
    <property type="entry name" value="LACI-RELATED TRANSCRIPTIONAL REPRESSOR"/>
    <property type="match status" value="1"/>
</dbReference>
<evidence type="ECO:0000256" key="1">
    <source>
        <dbReference type="ARBA" id="ARBA00023015"/>
    </source>
</evidence>
<evidence type="ECO:0000259" key="4">
    <source>
        <dbReference type="PROSITE" id="PS50932"/>
    </source>
</evidence>
<reference evidence="5" key="4">
    <citation type="submission" date="2019-12" db="EMBL/GenBank/DDBJ databases">
        <authorList>
            <consortium name="NCBI Pathogen Detection Project"/>
        </authorList>
    </citation>
    <scope>NUCLEOTIDE SEQUENCE</scope>
    <source>
        <strain evidence="5">1930</strain>
    </source>
</reference>
<name>A0A2S1MDR5_VIBPH</name>